<organism evidence="1">
    <name type="scientific">marine sediment metagenome</name>
    <dbReference type="NCBI Taxonomy" id="412755"/>
    <lineage>
        <taxon>unclassified sequences</taxon>
        <taxon>metagenomes</taxon>
        <taxon>ecological metagenomes</taxon>
    </lineage>
</organism>
<evidence type="ECO:0000313" key="1">
    <source>
        <dbReference type="EMBL" id="GAG42776.1"/>
    </source>
</evidence>
<gene>
    <name evidence="1" type="ORF">S01H1_85807</name>
</gene>
<accession>X0Z2C7</accession>
<protein>
    <submittedName>
        <fullName evidence="1">Uncharacterized protein</fullName>
    </submittedName>
</protein>
<dbReference type="AlphaFoldDB" id="X0Z2C7"/>
<sequence>TAQESDGWNIGTPQALLPPASFGKTMDFDINGDGFVDFVVDVIQEAKFALIPGLCQ</sequence>
<dbReference type="EMBL" id="BARS01059094">
    <property type="protein sequence ID" value="GAG42776.1"/>
    <property type="molecule type" value="Genomic_DNA"/>
</dbReference>
<reference evidence="1" key="1">
    <citation type="journal article" date="2014" name="Front. Microbiol.">
        <title>High frequency of phylogenetically diverse reductive dehalogenase-homologous genes in deep subseafloor sedimentary metagenomes.</title>
        <authorList>
            <person name="Kawai M."/>
            <person name="Futagami T."/>
            <person name="Toyoda A."/>
            <person name="Takaki Y."/>
            <person name="Nishi S."/>
            <person name="Hori S."/>
            <person name="Arai W."/>
            <person name="Tsubouchi T."/>
            <person name="Morono Y."/>
            <person name="Uchiyama I."/>
            <person name="Ito T."/>
            <person name="Fujiyama A."/>
            <person name="Inagaki F."/>
            <person name="Takami H."/>
        </authorList>
    </citation>
    <scope>NUCLEOTIDE SEQUENCE</scope>
    <source>
        <strain evidence="1">Expedition CK06-06</strain>
    </source>
</reference>
<proteinExistence type="predicted"/>
<feature type="non-terminal residue" evidence="1">
    <location>
        <position position="1"/>
    </location>
</feature>
<name>X0Z2C7_9ZZZZ</name>
<comment type="caution">
    <text evidence="1">The sequence shown here is derived from an EMBL/GenBank/DDBJ whole genome shotgun (WGS) entry which is preliminary data.</text>
</comment>